<accession>A0A6G7KCS3</accession>
<organism evidence="2 3">
    <name type="scientific">Jeotgalibaca arthritidis</name>
    <dbReference type="NCBI Taxonomy" id="1868794"/>
    <lineage>
        <taxon>Bacteria</taxon>
        <taxon>Bacillati</taxon>
        <taxon>Bacillota</taxon>
        <taxon>Bacilli</taxon>
        <taxon>Lactobacillales</taxon>
        <taxon>Carnobacteriaceae</taxon>
        <taxon>Jeotgalibaca</taxon>
    </lineage>
</organism>
<dbReference type="RefSeq" id="WP_166163879.1">
    <property type="nucleotide sequence ID" value="NZ_CP049740.1"/>
</dbReference>
<reference evidence="2 3" key="1">
    <citation type="journal article" date="2017" name="Int. J. Syst. Evol. Microbiol.">
        <title>Jeotgalibaca porci sp. nov. and Jeotgalibaca arthritidis sp. nov., isolated from pigs, and emended description of the genus Jeotgalibaca.</title>
        <authorList>
            <person name="Zamora L."/>
            <person name="Perez-Sancho M."/>
            <person name="Dominguez L."/>
            <person name="Fernandez-Garayzabal J.F."/>
            <person name="Vela A.I."/>
        </authorList>
    </citation>
    <scope>NUCLEOTIDE SEQUENCE [LARGE SCALE GENOMIC DNA]</scope>
    <source>
        <strain evidence="2 3">CECT 9157</strain>
    </source>
</reference>
<gene>
    <name evidence="2" type="ORF">G7057_11500</name>
</gene>
<dbReference type="AlphaFoldDB" id="A0A6G7KCS3"/>
<dbReference type="KEGG" id="jar:G7057_11500"/>
<evidence type="ECO:0000313" key="3">
    <source>
        <dbReference type="Proteomes" id="UP000501451"/>
    </source>
</evidence>
<evidence type="ECO:0000256" key="1">
    <source>
        <dbReference type="SAM" id="Phobius"/>
    </source>
</evidence>
<evidence type="ECO:0000313" key="2">
    <source>
        <dbReference type="EMBL" id="QII83011.1"/>
    </source>
</evidence>
<dbReference type="Proteomes" id="UP000501451">
    <property type="component" value="Chromosome"/>
</dbReference>
<protein>
    <submittedName>
        <fullName evidence="2">Type II secretion system protein</fullName>
    </submittedName>
</protein>
<keyword evidence="1" id="KW-0472">Membrane</keyword>
<keyword evidence="1" id="KW-1133">Transmembrane helix</keyword>
<sequence length="106" mass="11904">MKKLNDKRGSILYESLIAMMIVSLITTILLPAIIGMMSGVNDDKEEVEIWRFCYDSLIEASIDDQVTGTTSRLSDNLQLTASIAKTKVTIYCQSVKGSRYETIYLE</sequence>
<feature type="transmembrane region" description="Helical" evidence="1">
    <location>
        <begin position="12"/>
        <end position="34"/>
    </location>
</feature>
<dbReference type="EMBL" id="CP049740">
    <property type="protein sequence ID" value="QII83011.1"/>
    <property type="molecule type" value="Genomic_DNA"/>
</dbReference>
<keyword evidence="1" id="KW-0812">Transmembrane</keyword>
<keyword evidence="3" id="KW-1185">Reference proteome</keyword>
<name>A0A6G7KCS3_9LACT</name>
<proteinExistence type="predicted"/>